<dbReference type="GO" id="GO:0009317">
    <property type="term" value="C:acetyl-CoA carboxylase complex"/>
    <property type="evidence" value="ECO:0007669"/>
    <property type="project" value="InterPro"/>
</dbReference>
<feature type="zinc finger region" description="C4-type" evidence="13">
    <location>
        <begin position="42"/>
        <end position="64"/>
    </location>
</feature>
<evidence type="ECO:0000256" key="10">
    <source>
        <dbReference type="ARBA" id="ARBA00023098"/>
    </source>
</evidence>
<evidence type="ECO:0000256" key="5">
    <source>
        <dbReference type="ARBA" id="ARBA00022741"/>
    </source>
</evidence>
<accession>A0A2W4WL79</accession>
<feature type="binding site" evidence="13">
    <location>
        <position position="45"/>
    </location>
    <ligand>
        <name>Zn(2+)</name>
        <dbReference type="ChEBI" id="CHEBI:29105"/>
    </ligand>
</feature>
<evidence type="ECO:0000313" key="15">
    <source>
        <dbReference type="EMBL" id="PZO42649.1"/>
    </source>
</evidence>
<reference evidence="15 16" key="2">
    <citation type="submission" date="2018-06" db="EMBL/GenBank/DDBJ databases">
        <title>Metagenomic assembly of (sub)arctic Cyanobacteria and their associated microbiome from non-axenic cultures.</title>
        <authorList>
            <person name="Baurain D."/>
        </authorList>
    </citation>
    <scope>NUCLEOTIDE SEQUENCE [LARGE SCALE GENOMIC DNA]</scope>
    <source>
        <strain evidence="15">ULC066bin1</strain>
    </source>
</reference>
<keyword evidence="3 13" id="KW-0808">Transferase</keyword>
<keyword evidence="9 13" id="KW-0067">ATP-binding</keyword>
<dbReference type="InterPro" id="IPR029045">
    <property type="entry name" value="ClpP/crotonase-like_dom_sf"/>
</dbReference>
<comment type="pathway">
    <text evidence="13">Lipid metabolism; malonyl-CoA biosynthesis; malonyl-CoA from acetyl-CoA: step 1/1.</text>
</comment>
<dbReference type="GO" id="GO:0005524">
    <property type="term" value="F:ATP binding"/>
    <property type="evidence" value="ECO:0007669"/>
    <property type="project" value="UniProtKB-KW"/>
</dbReference>
<feature type="domain" description="CoA carboxyltransferase N-terminal" evidence="14">
    <location>
        <begin position="38"/>
        <end position="307"/>
    </location>
</feature>
<evidence type="ECO:0000259" key="14">
    <source>
        <dbReference type="PROSITE" id="PS50980"/>
    </source>
</evidence>
<feature type="binding site" evidence="13">
    <location>
        <position position="61"/>
    </location>
    <ligand>
        <name>Zn(2+)</name>
        <dbReference type="ChEBI" id="CHEBI:29105"/>
    </ligand>
</feature>
<evidence type="ECO:0000256" key="2">
    <source>
        <dbReference type="ARBA" id="ARBA00022516"/>
    </source>
</evidence>
<evidence type="ECO:0000313" key="16">
    <source>
        <dbReference type="Proteomes" id="UP000249467"/>
    </source>
</evidence>
<keyword evidence="4 13" id="KW-0479">Metal-binding</keyword>
<evidence type="ECO:0000256" key="9">
    <source>
        <dbReference type="ARBA" id="ARBA00022840"/>
    </source>
</evidence>
<name>A0A2W4WL79_9CYAN</name>
<evidence type="ECO:0000256" key="4">
    <source>
        <dbReference type="ARBA" id="ARBA00022723"/>
    </source>
</evidence>
<evidence type="ECO:0000256" key="7">
    <source>
        <dbReference type="ARBA" id="ARBA00022832"/>
    </source>
</evidence>
<evidence type="ECO:0000256" key="6">
    <source>
        <dbReference type="ARBA" id="ARBA00022771"/>
    </source>
</evidence>
<proteinExistence type="inferred from homology"/>
<dbReference type="EC" id="2.1.3.15" evidence="13"/>
<dbReference type="UniPathway" id="UPA00655">
    <property type="reaction ID" value="UER00711"/>
</dbReference>
<dbReference type="GO" id="GO:0006633">
    <property type="term" value="P:fatty acid biosynthetic process"/>
    <property type="evidence" value="ECO:0007669"/>
    <property type="project" value="UniProtKB-KW"/>
</dbReference>
<dbReference type="PANTHER" id="PTHR42995">
    <property type="entry name" value="ACETYL-COENZYME A CARBOXYLASE CARBOXYL TRANSFERASE SUBUNIT BETA, CHLOROPLASTIC"/>
    <property type="match status" value="1"/>
</dbReference>
<dbReference type="Pfam" id="PF17848">
    <property type="entry name" value="Zn_ribbon_ACC"/>
    <property type="match status" value="1"/>
</dbReference>
<keyword evidence="7 13" id="KW-0276">Fatty acid metabolism</keyword>
<dbReference type="InterPro" id="IPR034733">
    <property type="entry name" value="AcCoA_carboxyl_beta"/>
</dbReference>
<dbReference type="GO" id="GO:0016743">
    <property type="term" value="F:carboxyl- or carbamoyltransferase activity"/>
    <property type="evidence" value="ECO:0007669"/>
    <property type="project" value="UniProtKB-UniRule"/>
</dbReference>
<dbReference type="InterPro" id="IPR041010">
    <property type="entry name" value="Znf-ACC"/>
</dbReference>
<protein>
    <recommendedName>
        <fullName evidence="13">Acetyl-coenzyme A carboxylase carboxyl transferase subunit beta</fullName>
        <shortName evidence="13">ACCase subunit beta</shortName>
        <shortName evidence="13">Acetyl-CoA carboxylase carboxyltransferase subunit beta</shortName>
        <ecNumber evidence="13">2.1.3.15</ecNumber>
    </recommendedName>
</protein>
<dbReference type="NCBIfam" id="TIGR00515">
    <property type="entry name" value="accD"/>
    <property type="match status" value="1"/>
</dbReference>
<dbReference type="PANTHER" id="PTHR42995:SF5">
    <property type="entry name" value="ACETYL-COENZYME A CARBOXYLASE CARBOXYL TRANSFERASE SUBUNIT BETA, CHLOROPLASTIC"/>
    <property type="match status" value="1"/>
</dbReference>
<dbReference type="PROSITE" id="PS50980">
    <property type="entry name" value="COA_CT_NTER"/>
    <property type="match status" value="1"/>
</dbReference>
<evidence type="ECO:0000256" key="1">
    <source>
        <dbReference type="ARBA" id="ARBA00004496"/>
    </source>
</evidence>
<evidence type="ECO:0000256" key="11">
    <source>
        <dbReference type="ARBA" id="ARBA00023160"/>
    </source>
</evidence>
<dbReference type="GO" id="GO:0008270">
    <property type="term" value="F:zinc ion binding"/>
    <property type="evidence" value="ECO:0007669"/>
    <property type="project" value="UniProtKB-UniRule"/>
</dbReference>
<comment type="caution">
    <text evidence="15">The sequence shown here is derived from an EMBL/GenBank/DDBJ whole genome shotgun (WGS) entry which is preliminary data.</text>
</comment>
<keyword evidence="11 13" id="KW-0275">Fatty acid biosynthesis</keyword>
<keyword evidence="2 13" id="KW-0444">Lipid biosynthesis</keyword>
<dbReference type="GO" id="GO:0003989">
    <property type="term" value="F:acetyl-CoA carboxylase activity"/>
    <property type="evidence" value="ECO:0007669"/>
    <property type="project" value="InterPro"/>
</dbReference>
<comment type="subcellular location">
    <subcellularLocation>
        <location evidence="1 13">Cytoplasm</location>
    </subcellularLocation>
</comment>
<comment type="similarity">
    <text evidence="13">Belongs to the AccD/PCCB family.</text>
</comment>
<keyword evidence="8 13" id="KW-0862">Zinc</keyword>
<dbReference type="AlphaFoldDB" id="A0A2W4WL79"/>
<dbReference type="SUPFAM" id="SSF52096">
    <property type="entry name" value="ClpP/crotonase"/>
    <property type="match status" value="1"/>
</dbReference>
<feature type="binding site" evidence="13">
    <location>
        <position position="42"/>
    </location>
    <ligand>
        <name>Zn(2+)</name>
        <dbReference type="ChEBI" id="CHEBI:29105"/>
    </ligand>
</feature>
<evidence type="ECO:0000256" key="12">
    <source>
        <dbReference type="ARBA" id="ARBA00025280"/>
    </source>
</evidence>
<dbReference type="InterPro" id="IPR000438">
    <property type="entry name" value="Acetyl_CoA_COase_Trfase_b_su"/>
</dbReference>
<evidence type="ECO:0000256" key="13">
    <source>
        <dbReference type="HAMAP-Rule" id="MF_01395"/>
    </source>
</evidence>
<dbReference type="Pfam" id="PF01039">
    <property type="entry name" value="Carboxyl_trans"/>
    <property type="match status" value="1"/>
</dbReference>
<dbReference type="EMBL" id="QBML01000006">
    <property type="protein sequence ID" value="PZO42649.1"/>
    <property type="molecule type" value="Genomic_DNA"/>
</dbReference>
<organism evidence="15 16">
    <name type="scientific">Pseudanabaena frigida</name>
    <dbReference type="NCBI Taxonomy" id="945775"/>
    <lineage>
        <taxon>Bacteria</taxon>
        <taxon>Bacillati</taxon>
        <taxon>Cyanobacteriota</taxon>
        <taxon>Cyanophyceae</taxon>
        <taxon>Pseudanabaenales</taxon>
        <taxon>Pseudanabaenaceae</taxon>
        <taxon>Pseudanabaena</taxon>
    </lineage>
</organism>
<dbReference type="InterPro" id="IPR011762">
    <property type="entry name" value="COA_CT_N"/>
</dbReference>
<keyword evidence="13" id="KW-0963">Cytoplasm</keyword>
<keyword evidence="10 13" id="KW-0443">Lipid metabolism</keyword>
<comment type="subunit">
    <text evidence="13">Acetyl-CoA carboxylase is a heterohexamer composed of biotin carboxyl carrier protein (AccB), biotin carboxylase (AccC) and two subunits each of ACCase subunit alpha (AccA) and ACCase subunit beta (AccD).</text>
</comment>
<comment type="function">
    <text evidence="12 13">Component of the acetyl coenzyme A carboxylase (ACC) complex. Biotin carboxylase (BC) catalyzes the carboxylation of biotin on its carrier protein (BCCP) and then the CO(2) group is transferred by the transcarboxylase to acetyl-CoA to form malonyl-CoA.</text>
</comment>
<comment type="catalytic activity">
    <reaction evidence="13">
        <text>N(6)-carboxybiotinyl-L-lysyl-[protein] + acetyl-CoA = N(6)-biotinyl-L-lysyl-[protein] + malonyl-CoA</text>
        <dbReference type="Rhea" id="RHEA:54728"/>
        <dbReference type="Rhea" id="RHEA-COMP:10505"/>
        <dbReference type="Rhea" id="RHEA-COMP:10506"/>
        <dbReference type="ChEBI" id="CHEBI:57288"/>
        <dbReference type="ChEBI" id="CHEBI:57384"/>
        <dbReference type="ChEBI" id="CHEBI:83144"/>
        <dbReference type="ChEBI" id="CHEBI:83145"/>
        <dbReference type="EC" id="2.1.3.15"/>
    </reaction>
</comment>
<keyword evidence="5 13" id="KW-0547">Nucleotide-binding</keyword>
<evidence type="ECO:0000256" key="3">
    <source>
        <dbReference type="ARBA" id="ARBA00022679"/>
    </source>
</evidence>
<dbReference type="Gene3D" id="3.90.226.10">
    <property type="entry name" value="2-enoyl-CoA Hydratase, Chain A, domain 1"/>
    <property type="match status" value="1"/>
</dbReference>
<dbReference type="HAMAP" id="MF_01395">
    <property type="entry name" value="AcetylCoA_CT_beta"/>
    <property type="match status" value="1"/>
</dbReference>
<keyword evidence="6 13" id="KW-0863">Zinc-finger</keyword>
<feature type="binding site" evidence="13">
    <location>
        <position position="64"/>
    </location>
    <ligand>
        <name>Zn(2+)</name>
        <dbReference type="ChEBI" id="CHEBI:29105"/>
    </ligand>
</feature>
<gene>
    <name evidence="13" type="primary">accD</name>
    <name evidence="15" type="ORF">DCF19_06305</name>
</gene>
<reference evidence="15 16" key="1">
    <citation type="submission" date="2018-04" db="EMBL/GenBank/DDBJ databases">
        <authorList>
            <person name="Go L.Y."/>
            <person name="Mitchell J.A."/>
        </authorList>
    </citation>
    <scope>NUCLEOTIDE SEQUENCE [LARGE SCALE GENOMIC DNA]</scope>
    <source>
        <strain evidence="15">ULC066bin1</strain>
    </source>
</reference>
<sequence>MSLFDWFAETRSRASEAYHRKTPTLNQESQEREIPDGLWHKCSSCGALTYVKDLKTNLMVCPECGYHNQVNAYERIAQLIDSGTWQEMDADLTSCDPLGFKDRKPYIDRIKEYKQKTGLSDGVITGTGKIDGCDAALAVMDFRFMGGSMGSVVGEKITRMLETATAKRFPALIFCASGGARMQEGILSLMQMAKTSAALERHRQANLLYIPVLTNPTTGGVTASFAMLGDLILAEPKALIGFTGKRVIEQTLKQKIPDGFQSSEYLLDHGFVDAVVLRTKLKQSLAMILKMHQPQADIASDRHLNGAVKSGIDIVSEASLASEV</sequence>
<comment type="cofactor">
    <cofactor evidence="13">
        <name>Zn(2+)</name>
        <dbReference type="ChEBI" id="CHEBI:29105"/>
    </cofactor>
    <text evidence="13">Binds 1 zinc ion per subunit.</text>
</comment>
<dbReference type="Proteomes" id="UP000249467">
    <property type="component" value="Unassembled WGS sequence"/>
</dbReference>
<dbReference type="PRINTS" id="PR01070">
    <property type="entry name" value="ACCCTRFRASEB"/>
</dbReference>
<evidence type="ECO:0000256" key="8">
    <source>
        <dbReference type="ARBA" id="ARBA00022833"/>
    </source>
</evidence>
<dbReference type="GO" id="GO:2001295">
    <property type="term" value="P:malonyl-CoA biosynthetic process"/>
    <property type="evidence" value="ECO:0007669"/>
    <property type="project" value="UniProtKB-UniRule"/>
</dbReference>